<evidence type="ECO:0000259" key="1">
    <source>
        <dbReference type="Pfam" id="PF03551"/>
    </source>
</evidence>
<accession>A0A0D0YYG9</accession>
<name>A0A0D0YYG9_9LACO</name>
<evidence type="ECO:0000313" key="2">
    <source>
        <dbReference type="EMBL" id="KIS04269.1"/>
    </source>
</evidence>
<dbReference type="PATRIC" id="fig|1335616.4.peg.6"/>
<dbReference type="Pfam" id="PF03551">
    <property type="entry name" value="PadR"/>
    <property type="match status" value="1"/>
</dbReference>
<reference evidence="2 3" key="1">
    <citation type="submission" date="2013-08" db="EMBL/GenBank/DDBJ databases">
        <title>Lactobacillus wasatchii sp. WDC04, a late gas producing bacteria isolated from aged chedder cheese.</title>
        <authorList>
            <person name="Oberg C.J."/>
            <person name="Culumber M."/>
            <person name="McMahon D.J."/>
            <person name="Broadbent J.R."/>
            <person name="Oberg T.S."/>
            <person name="Ortaki F."/>
        </authorList>
    </citation>
    <scope>NUCLEOTIDE SEQUENCE [LARGE SCALE GENOMIC DNA]</scope>
    <source>
        <strain evidence="2 3">WDC04</strain>
    </source>
</reference>
<dbReference type="InterPro" id="IPR036388">
    <property type="entry name" value="WH-like_DNA-bd_sf"/>
</dbReference>
<proteinExistence type="predicted"/>
<dbReference type="InterPro" id="IPR036390">
    <property type="entry name" value="WH_DNA-bd_sf"/>
</dbReference>
<dbReference type="Proteomes" id="UP000032279">
    <property type="component" value="Unassembled WGS sequence"/>
</dbReference>
<dbReference type="PANTHER" id="PTHR33169:SF14">
    <property type="entry name" value="TRANSCRIPTIONAL REGULATOR RV3488"/>
    <property type="match status" value="1"/>
</dbReference>
<dbReference type="InterPro" id="IPR052509">
    <property type="entry name" value="Metal_resp_DNA-bind_regulator"/>
</dbReference>
<comment type="caution">
    <text evidence="2">The sequence shown here is derived from an EMBL/GenBank/DDBJ whole genome shotgun (WGS) entry which is preliminary data.</text>
</comment>
<dbReference type="OrthoDB" id="9791785at2"/>
<dbReference type="RefSeq" id="WP_044009764.1">
    <property type="nucleotide sequence ID" value="NZ_AWTT01000001.1"/>
</dbReference>
<dbReference type="PANTHER" id="PTHR33169">
    <property type="entry name" value="PADR-FAMILY TRANSCRIPTIONAL REGULATOR"/>
    <property type="match status" value="1"/>
</dbReference>
<keyword evidence="3" id="KW-1185">Reference proteome</keyword>
<dbReference type="Gene3D" id="1.10.10.10">
    <property type="entry name" value="Winged helix-like DNA-binding domain superfamily/Winged helix DNA-binding domain"/>
    <property type="match status" value="1"/>
</dbReference>
<dbReference type="InterPro" id="IPR005149">
    <property type="entry name" value="Tscrpt_reg_PadR_N"/>
</dbReference>
<organism evidence="2 3">
    <name type="scientific">Paucilactobacillus wasatchensis</name>
    <dbReference type="NCBI Taxonomy" id="1335616"/>
    <lineage>
        <taxon>Bacteria</taxon>
        <taxon>Bacillati</taxon>
        <taxon>Bacillota</taxon>
        <taxon>Bacilli</taxon>
        <taxon>Lactobacillales</taxon>
        <taxon>Lactobacillaceae</taxon>
        <taxon>Paucilactobacillus</taxon>
    </lineage>
</organism>
<sequence length="107" mass="12456">MRISTELLKGVLEGVVLHQIDAGINYGYEITKTLRELGFDDLAEGTVYTILVRLEKNELVNVEKHKSEKGPMKKFYQLNDAGKTRLTLFWTHWDFLINKMAELRKED</sequence>
<dbReference type="STRING" id="1335616.WDC_0006"/>
<gene>
    <name evidence="2" type="ORF">WDC_0006</name>
</gene>
<dbReference type="SUPFAM" id="SSF46785">
    <property type="entry name" value="Winged helix' DNA-binding domain"/>
    <property type="match status" value="1"/>
</dbReference>
<evidence type="ECO:0000313" key="3">
    <source>
        <dbReference type="Proteomes" id="UP000032279"/>
    </source>
</evidence>
<protein>
    <submittedName>
        <fullName evidence="2">Transcriptional regulator, PadR family</fullName>
    </submittedName>
</protein>
<dbReference type="AlphaFoldDB" id="A0A0D0YYG9"/>
<dbReference type="EMBL" id="AWTT01000001">
    <property type="protein sequence ID" value="KIS04269.1"/>
    <property type="molecule type" value="Genomic_DNA"/>
</dbReference>
<feature type="domain" description="Transcription regulator PadR N-terminal" evidence="1">
    <location>
        <begin position="16"/>
        <end position="87"/>
    </location>
</feature>